<keyword evidence="2" id="KW-1185">Reference proteome</keyword>
<evidence type="ECO:0008006" key="3">
    <source>
        <dbReference type="Google" id="ProtNLM"/>
    </source>
</evidence>
<accession>A0A8J3JV58</accession>
<gene>
    <name evidence="1" type="ORF">Cch02nite_10900</name>
</gene>
<proteinExistence type="predicted"/>
<protein>
    <recommendedName>
        <fullName evidence="3">GNAT family N-acetyltransferase</fullName>
    </recommendedName>
</protein>
<organism evidence="1 2">
    <name type="scientific">Catellatospora chokoriensis</name>
    <dbReference type="NCBI Taxonomy" id="310353"/>
    <lineage>
        <taxon>Bacteria</taxon>
        <taxon>Bacillati</taxon>
        <taxon>Actinomycetota</taxon>
        <taxon>Actinomycetes</taxon>
        <taxon>Micromonosporales</taxon>
        <taxon>Micromonosporaceae</taxon>
        <taxon>Catellatospora</taxon>
    </lineage>
</organism>
<sequence>MLLTSGAVADFVPDLDSLGPDAAWFDHPALGLYSSAPWLRAHEALDDATAGYLRVSNPSGLSGAARLALPQQEANVAYRPHVMFPFHQEHPYALLGPRRGYRSQLPLAGSGSAAALLQATAERAARDGRRWLYALHLTTKTADAISNDRAALPLLAPLFDTVIPVQGQSMTEHLDSIGRNRRKRHRDRRKVAQLGLRFGRERLADCIEEILPLRQQTFRRHGSQRSPEDLLRELELMSSHFADYETLFTVRDPGNRRLLGYALVYQWGGWLWARSLGLVEELRTNSTPVIFELEFHLPLDLCFERGLRFYHLGPSNYASKLARGAVVRPLWQVALLEGEDVFPIDGLARWTHHVLTRLQADCRPHTLPPDLVVGILQQAMAYGRAHFGDDCVDRAIAQGQG</sequence>
<reference evidence="1 2" key="1">
    <citation type="submission" date="2021-01" db="EMBL/GenBank/DDBJ databases">
        <title>Whole genome shotgun sequence of Catellatospora chokoriensis NBRC 107358.</title>
        <authorList>
            <person name="Komaki H."/>
            <person name="Tamura T."/>
        </authorList>
    </citation>
    <scope>NUCLEOTIDE SEQUENCE [LARGE SCALE GENOMIC DNA]</scope>
    <source>
        <strain evidence="1 2">NBRC 107358</strain>
    </source>
</reference>
<dbReference type="EMBL" id="BONG01000005">
    <property type="protein sequence ID" value="GIF87646.1"/>
    <property type="molecule type" value="Genomic_DNA"/>
</dbReference>
<dbReference type="AlphaFoldDB" id="A0A8J3JV58"/>
<evidence type="ECO:0000313" key="1">
    <source>
        <dbReference type="EMBL" id="GIF87646.1"/>
    </source>
</evidence>
<name>A0A8J3JV58_9ACTN</name>
<dbReference type="Proteomes" id="UP000619293">
    <property type="component" value="Unassembled WGS sequence"/>
</dbReference>
<dbReference type="RefSeq" id="WP_191839536.1">
    <property type="nucleotide sequence ID" value="NZ_BAAALB010000007.1"/>
</dbReference>
<evidence type="ECO:0000313" key="2">
    <source>
        <dbReference type="Proteomes" id="UP000619293"/>
    </source>
</evidence>
<dbReference type="InterPro" id="IPR016181">
    <property type="entry name" value="Acyl_CoA_acyltransferase"/>
</dbReference>
<dbReference type="SUPFAM" id="SSF55729">
    <property type="entry name" value="Acyl-CoA N-acyltransferases (Nat)"/>
    <property type="match status" value="1"/>
</dbReference>
<comment type="caution">
    <text evidence="1">The sequence shown here is derived from an EMBL/GenBank/DDBJ whole genome shotgun (WGS) entry which is preliminary data.</text>
</comment>